<feature type="domain" description="Acyltransferase 3" evidence="3">
    <location>
        <begin position="43"/>
        <end position="384"/>
    </location>
</feature>
<keyword evidence="5" id="KW-1185">Reference proteome</keyword>
<dbReference type="PANTHER" id="PTHR23028">
    <property type="entry name" value="ACETYLTRANSFERASE"/>
    <property type="match status" value="1"/>
</dbReference>
<dbReference type="OrthoDB" id="9796461at2"/>
<comment type="caution">
    <text evidence="4">The sequence shown here is derived from an EMBL/GenBank/DDBJ whole genome shotgun (WGS) entry which is preliminary data.</text>
</comment>
<dbReference type="AlphaFoldDB" id="A0A437P108"/>
<name>A0A437P108_9HYPH</name>
<protein>
    <submittedName>
        <fullName evidence="4">Acyltransferase</fullName>
    </submittedName>
</protein>
<evidence type="ECO:0000256" key="1">
    <source>
        <dbReference type="SAM" id="MobiDB-lite"/>
    </source>
</evidence>
<feature type="transmembrane region" description="Helical" evidence="2">
    <location>
        <begin position="200"/>
        <end position="219"/>
    </location>
</feature>
<dbReference type="InterPro" id="IPR002656">
    <property type="entry name" value="Acyl_transf_3_dom"/>
</dbReference>
<proteinExistence type="predicted"/>
<keyword evidence="4" id="KW-0808">Transferase</keyword>
<evidence type="ECO:0000259" key="3">
    <source>
        <dbReference type="Pfam" id="PF01757"/>
    </source>
</evidence>
<dbReference type="GO" id="GO:0016747">
    <property type="term" value="F:acyltransferase activity, transferring groups other than amino-acyl groups"/>
    <property type="evidence" value="ECO:0007669"/>
    <property type="project" value="InterPro"/>
</dbReference>
<keyword evidence="4" id="KW-0012">Acyltransferase</keyword>
<accession>A0A437P108</accession>
<dbReference type="GO" id="GO:0009103">
    <property type="term" value="P:lipopolysaccharide biosynthetic process"/>
    <property type="evidence" value="ECO:0007669"/>
    <property type="project" value="TreeGrafter"/>
</dbReference>
<evidence type="ECO:0000313" key="4">
    <source>
        <dbReference type="EMBL" id="RVU15943.1"/>
    </source>
</evidence>
<feature type="transmembrane region" description="Helical" evidence="2">
    <location>
        <begin position="71"/>
        <end position="90"/>
    </location>
</feature>
<keyword evidence="2" id="KW-0472">Membrane</keyword>
<evidence type="ECO:0000313" key="5">
    <source>
        <dbReference type="Proteomes" id="UP000286997"/>
    </source>
</evidence>
<dbReference type="EMBL" id="SACP01000018">
    <property type="protein sequence ID" value="RVU15943.1"/>
    <property type="molecule type" value="Genomic_DNA"/>
</dbReference>
<feature type="region of interest" description="Disordered" evidence="1">
    <location>
        <begin position="404"/>
        <end position="424"/>
    </location>
</feature>
<feature type="transmembrane region" description="Helical" evidence="2">
    <location>
        <begin position="343"/>
        <end position="362"/>
    </location>
</feature>
<dbReference type="PANTHER" id="PTHR23028:SF53">
    <property type="entry name" value="ACYL_TRANSF_3 DOMAIN-CONTAINING PROTEIN"/>
    <property type="match status" value="1"/>
</dbReference>
<evidence type="ECO:0000256" key="2">
    <source>
        <dbReference type="SAM" id="Phobius"/>
    </source>
</evidence>
<dbReference type="Pfam" id="PF01757">
    <property type="entry name" value="Acyl_transf_3"/>
    <property type="match status" value="1"/>
</dbReference>
<organism evidence="4 5">
    <name type="scientific">Methylobacterium oryzihabitans</name>
    <dbReference type="NCBI Taxonomy" id="2499852"/>
    <lineage>
        <taxon>Bacteria</taxon>
        <taxon>Pseudomonadati</taxon>
        <taxon>Pseudomonadota</taxon>
        <taxon>Alphaproteobacteria</taxon>
        <taxon>Hyphomicrobiales</taxon>
        <taxon>Methylobacteriaceae</taxon>
        <taxon>Methylobacterium</taxon>
    </lineage>
</organism>
<feature type="transmembrane region" description="Helical" evidence="2">
    <location>
        <begin position="368"/>
        <end position="388"/>
    </location>
</feature>
<keyword evidence="2" id="KW-1133">Transmembrane helix</keyword>
<gene>
    <name evidence="4" type="ORF">EOE48_17920</name>
</gene>
<feature type="transmembrane region" description="Helical" evidence="2">
    <location>
        <begin position="159"/>
        <end position="180"/>
    </location>
</feature>
<dbReference type="Proteomes" id="UP000286997">
    <property type="component" value="Unassembled WGS sequence"/>
</dbReference>
<feature type="transmembrane region" description="Helical" evidence="2">
    <location>
        <begin position="135"/>
        <end position="152"/>
    </location>
</feature>
<feature type="compositionally biased region" description="Low complexity" evidence="1">
    <location>
        <begin position="1"/>
        <end position="11"/>
    </location>
</feature>
<feature type="compositionally biased region" description="Basic and acidic residues" evidence="1">
    <location>
        <begin position="16"/>
        <end position="26"/>
    </location>
</feature>
<feature type="transmembrane region" description="Helical" evidence="2">
    <location>
        <begin position="111"/>
        <end position="129"/>
    </location>
</feature>
<reference evidence="4 5" key="1">
    <citation type="submission" date="2019-01" db="EMBL/GenBank/DDBJ databases">
        <authorList>
            <person name="Chen W.-M."/>
        </authorList>
    </citation>
    <scope>NUCLEOTIDE SEQUENCE [LARGE SCALE GENOMIC DNA]</scope>
    <source>
        <strain evidence="4 5">TER-1</strain>
    </source>
</reference>
<keyword evidence="2" id="KW-0812">Transmembrane</keyword>
<sequence>MSRSTASGSSPRSRRGREGSVSEARHRDPEAIRAALLPTRYLPALDGLRAVAVVLVIASHAAPAHLVPGGFGVTLFFFLSGYLLTGQMVAEQARTGGIAFGGFYLRRVLRLMPAALAFLLVAGLAFAAWGGTITPAGWLSALFYGANLYEVFSGYASDLPVAGASGAMVPHPFAILWSLAIEEQFYLVWPVLLLGLLRRGGWRGAAWGLAGACLAALVWRACLYRLCLQGAPGAVCGVEWYNRLYAGTDTRLDSLAFGALAAVLVVRGDPRRLAALVGARGVQAAAWLVLAGSLAWRDPYFREVVRYTVQGLALAVVLAPLVARPGPGRRLLESGPMLFLGRISYSLYLWHWFAAMLASHLVPPRGPGFVALYLALTAALSLASWYGIERPMIALRRRAGSHARAAGPSEGPAPRAGARAGSAA</sequence>
<feature type="region of interest" description="Disordered" evidence="1">
    <location>
        <begin position="1"/>
        <end position="26"/>
    </location>
</feature>
<dbReference type="GO" id="GO:0016020">
    <property type="term" value="C:membrane"/>
    <property type="evidence" value="ECO:0007669"/>
    <property type="project" value="TreeGrafter"/>
</dbReference>
<dbReference type="InterPro" id="IPR050879">
    <property type="entry name" value="Acyltransferase_3"/>
</dbReference>